<dbReference type="Gene3D" id="3.40.50.1110">
    <property type="entry name" value="SGNH hydrolase"/>
    <property type="match status" value="1"/>
</dbReference>
<dbReference type="InterPro" id="IPR036514">
    <property type="entry name" value="SGNH_hydro_sf"/>
</dbReference>
<dbReference type="InterPro" id="IPR000601">
    <property type="entry name" value="PKD_dom"/>
</dbReference>
<comment type="caution">
    <text evidence="3">The sequence shown here is derived from an EMBL/GenBank/DDBJ whole genome shotgun (WGS) entry which is preliminary data.</text>
</comment>
<dbReference type="PROSITE" id="PS50093">
    <property type="entry name" value="PKD"/>
    <property type="match status" value="1"/>
</dbReference>
<dbReference type="PANTHER" id="PTHR37981">
    <property type="entry name" value="LIPASE 2"/>
    <property type="match status" value="1"/>
</dbReference>
<dbReference type="SMART" id="SM00089">
    <property type="entry name" value="PKD"/>
    <property type="match status" value="1"/>
</dbReference>
<dbReference type="Pfam" id="PF18911">
    <property type="entry name" value="PKD_4"/>
    <property type="match status" value="1"/>
</dbReference>
<sequence>MAWKIKSGAAVLTVLAAGTIIAVDLRDPEPAAAATANFYVALGDSYSSGEGTYLANSGYDKGTTENCHRSDLGWARMLTTDPALNLTLGNGQSAIAGHIACSGAVKKHLVSEGQHSDRSQVQQLAAMSPRPALATVTIGGNDAGFSTVAKACFKNYKCFDEISSARKKIETMELRSVYTTLRSHVANGRLVVVGYPRLFDTSFAAYTKHCSWAPFESLGKMNDLVVAMNKKIRAEADAAGVDYVDVQESLKGHELCTGKSWVRSITIASGKYNTLSAHPLREGQAAIRDRVATYLRGRPVLPAPPVPGPAPVPVPGNRKPVAAFQYSRLTGAGNRVALDGGSSSDSDGTITAWAWSTGGRQFATGRTATASFGNAATPAVTLTVTDNRGATASVTRTLSLPNRKPGITVVTPRKGTVVGDTMPSLSVAATDPDGDPLTATFRVTGPSVELSSAQTGLTWKVPPHRLDPGAEYRVTVTVRDPSGQTATGATSFTVAMLPTSSDVVATSTGGGYWQVDSYGGVFSYGDAPFHGSLPGLNVRITNIIGMARTPDNGGYWLVGSDGGVFAFGNAGFHGSMGGKPLSKPVVGMAVTPTGKGYWLAGADGGVFAFGDAGFFGSMGGKPLDKPVTAIGSTASGRGYWLAAEDGGVFAFGDAGFFGSMGGKPLNKPVVDLDVTPDGGGYWMTAEDGGVFAFGNAGFFGSMAGRPLNGRVTGMSVTPTAVGYWLNGCDGGIFAFGDAAFRGSRPTYQCRGV</sequence>
<dbReference type="InterPro" id="IPR022409">
    <property type="entry name" value="PKD/Chitinase_dom"/>
</dbReference>
<gene>
    <name evidence="3" type="ORF">JKJ07_01270</name>
</gene>
<accession>A0ABS1VE34</accession>
<dbReference type="CDD" id="cd01823">
    <property type="entry name" value="SEST_like"/>
    <property type="match status" value="1"/>
</dbReference>
<keyword evidence="1" id="KW-0732">Signal</keyword>
<evidence type="ECO:0000256" key="1">
    <source>
        <dbReference type="SAM" id="SignalP"/>
    </source>
</evidence>
<dbReference type="Pfam" id="PF13472">
    <property type="entry name" value="Lipase_GDSL_2"/>
    <property type="match status" value="1"/>
</dbReference>
<dbReference type="Proteomes" id="UP000598996">
    <property type="component" value="Unassembled WGS sequence"/>
</dbReference>
<feature type="signal peptide" evidence="1">
    <location>
        <begin position="1"/>
        <end position="22"/>
    </location>
</feature>
<keyword evidence="4" id="KW-1185">Reference proteome</keyword>
<dbReference type="Pfam" id="PF17963">
    <property type="entry name" value="Big_9"/>
    <property type="match status" value="1"/>
</dbReference>
<feature type="domain" description="PKD" evidence="2">
    <location>
        <begin position="343"/>
        <end position="400"/>
    </location>
</feature>
<dbReference type="SUPFAM" id="SSF101898">
    <property type="entry name" value="NHL repeat"/>
    <property type="match status" value="1"/>
</dbReference>
<dbReference type="InterPro" id="IPR035986">
    <property type="entry name" value="PKD_dom_sf"/>
</dbReference>
<feature type="chain" id="PRO_5047367761" description="PKD domain-containing protein" evidence="1">
    <location>
        <begin position="23"/>
        <end position="752"/>
    </location>
</feature>
<dbReference type="SUPFAM" id="SSF52266">
    <property type="entry name" value="SGNH hydrolase"/>
    <property type="match status" value="1"/>
</dbReference>
<dbReference type="SUPFAM" id="SSF49299">
    <property type="entry name" value="PKD domain"/>
    <property type="match status" value="1"/>
</dbReference>
<reference evidence="3 4" key="1">
    <citation type="submission" date="2021-01" db="EMBL/GenBank/DDBJ databases">
        <title>Actinoplanes sp. nov. LDG1-01 isolated from lichen.</title>
        <authorList>
            <person name="Saeng-In P."/>
            <person name="Phongsopitanun W."/>
            <person name="Kanchanasin P."/>
            <person name="Yuki M."/>
            <person name="Kudo T."/>
            <person name="Ohkuma M."/>
            <person name="Tanasupawat S."/>
        </authorList>
    </citation>
    <scope>NUCLEOTIDE SEQUENCE [LARGE SCALE GENOMIC DNA]</scope>
    <source>
        <strain evidence="3 4">LDG1-01</strain>
    </source>
</reference>
<dbReference type="InterPro" id="IPR037460">
    <property type="entry name" value="SEST-like"/>
</dbReference>
<evidence type="ECO:0000313" key="3">
    <source>
        <dbReference type="EMBL" id="MBL7252933.1"/>
    </source>
</evidence>
<proteinExistence type="predicted"/>
<evidence type="ECO:0000313" key="4">
    <source>
        <dbReference type="Proteomes" id="UP000598996"/>
    </source>
</evidence>
<dbReference type="EMBL" id="JAENHO010000001">
    <property type="protein sequence ID" value="MBL7252933.1"/>
    <property type="molecule type" value="Genomic_DNA"/>
</dbReference>
<dbReference type="Gene3D" id="2.60.40.10">
    <property type="entry name" value="Immunoglobulins"/>
    <property type="match status" value="2"/>
</dbReference>
<evidence type="ECO:0000259" key="2">
    <source>
        <dbReference type="PROSITE" id="PS50093"/>
    </source>
</evidence>
<dbReference type="PANTHER" id="PTHR37981:SF1">
    <property type="entry name" value="SGNH HYDROLASE-TYPE ESTERASE DOMAIN-CONTAINING PROTEIN"/>
    <property type="match status" value="1"/>
</dbReference>
<organism evidence="3 4">
    <name type="scientific">Paractinoplanes lichenicola</name>
    <dbReference type="NCBI Taxonomy" id="2802976"/>
    <lineage>
        <taxon>Bacteria</taxon>
        <taxon>Bacillati</taxon>
        <taxon>Actinomycetota</taxon>
        <taxon>Actinomycetes</taxon>
        <taxon>Micromonosporales</taxon>
        <taxon>Micromonosporaceae</taxon>
        <taxon>Paractinoplanes</taxon>
    </lineage>
</organism>
<dbReference type="RefSeq" id="WP_202989279.1">
    <property type="nucleotide sequence ID" value="NZ_JAENHO010000001.1"/>
</dbReference>
<protein>
    <recommendedName>
        <fullName evidence="2">PKD domain-containing protein</fullName>
    </recommendedName>
</protein>
<dbReference type="InterPro" id="IPR013783">
    <property type="entry name" value="Ig-like_fold"/>
</dbReference>
<dbReference type="CDD" id="cd00146">
    <property type="entry name" value="PKD"/>
    <property type="match status" value="1"/>
</dbReference>
<name>A0ABS1VE34_9ACTN</name>
<dbReference type="InterPro" id="IPR013830">
    <property type="entry name" value="SGNH_hydro"/>
</dbReference>